<dbReference type="CDD" id="cd11537">
    <property type="entry name" value="NTP-PPase_RS21-C6_like"/>
    <property type="match status" value="1"/>
</dbReference>
<comment type="caution">
    <text evidence="1">The sequence shown here is derived from an EMBL/GenBank/DDBJ whole genome shotgun (WGS) entry which is preliminary data.</text>
</comment>
<dbReference type="GO" id="GO:0047429">
    <property type="term" value="F:nucleoside triphosphate diphosphatase activity"/>
    <property type="evidence" value="ECO:0007669"/>
    <property type="project" value="InterPro"/>
</dbReference>
<dbReference type="RefSeq" id="WP_105718255.1">
    <property type="nucleotide sequence ID" value="NZ_PVBQ01000017.1"/>
</dbReference>
<dbReference type="InterPro" id="IPR052555">
    <property type="entry name" value="dCTP_Pyrophosphatase"/>
</dbReference>
<dbReference type="EMBL" id="PVBQ01000017">
    <property type="protein sequence ID" value="PRD46159.1"/>
    <property type="molecule type" value="Genomic_DNA"/>
</dbReference>
<name>A0A2S9J050_9SPHI</name>
<dbReference type="PANTHER" id="PTHR46523">
    <property type="entry name" value="DCTP PYROPHOSPHATASE 1"/>
    <property type="match status" value="1"/>
</dbReference>
<gene>
    <name evidence="1" type="ORF">C5745_17215</name>
</gene>
<dbReference type="AlphaFoldDB" id="A0A2S9J050"/>
<dbReference type="InterPro" id="IPR025984">
    <property type="entry name" value="DCTPP"/>
</dbReference>
<dbReference type="GO" id="GO:0009143">
    <property type="term" value="P:nucleoside triphosphate catabolic process"/>
    <property type="evidence" value="ECO:0007669"/>
    <property type="project" value="InterPro"/>
</dbReference>
<protein>
    <submittedName>
        <fullName evidence="1">Nucleotide pyrophosphohydrolase</fullName>
    </submittedName>
</protein>
<dbReference type="Pfam" id="PF12643">
    <property type="entry name" value="MazG-like"/>
    <property type="match status" value="1"/>
</dbReference>
<keyword evidence="2" id="KW-1185">Reference proteome</keyword>
<dbReference type="Gene3D" id="1.10.287.1080">
    <property type="entry name" value="MazG-like"/>
    <property type="match status" value="1"/>
</dbReference>
<proteinExistence type="predicted"/>
<sequence length="137" mass="16031">MSPFTFLPPPQYSHKIRKFSHQAVFEAHHDRYRTTLAADQELSRCRDWQQFHNSKDLAVALSIETSELQQPFPWKGNEEAHPEKLKEELADVLMYALLLADKHGLDIKQIIDDKIKRNNEKYPVEKAKGTAKKYNEL</sequence>
<evidence type="ECO:0000313" key="2">
    <source>
        <dbReference type="Proteomes" id="UP000239711"/>
    </source>
</evidence>
<dbReference type="PANTHER" id="PTHR46523:SF1">
    <property type="entry name" value="DCTP PYROPHOSPHATASE 1"/>
    <property type="match status" value="1"/>
</dbReference>
<dbReference type="OrthoDB" id="9791898at2"/>
<organism evidence="1 2">
    <name type="scientific">Sphingobacterium haloxyli</name>
    <dbReference type="NCBI Taxonomy" id="2100533"/>
    <lineage>
        <taxon>Bacteria</taxon>
        <taxon>Pseudomonadati</taxon>
        <taxon>Bacteroidota</taxon>
        <taxon>Sphingobacteriia</taxon>
        <taxon>Sphingobacteriales</taxon>
        <taxon>Sphingobacteriaceae</taxon>
        <taxon>Sphingobacterium</taxon>
    </lineage>
</organism>
<accession>A0A2S9J050</accession>
<dbReference type="SUPFAM" id="SSF101386">
    <property type="entry name" value="all-alpha NTP pyrophosphatases"/>
    <property type="match status" value="1"/>
</dbReference>
<evidence type="ECO:0000313" key="1">
    <source>
        <dbReference type="EMBL" id="PRD46159.1"/>
    </source>
</evidence>
<keyword evidence="1" id="KW-0378">Hydrolase</keyword>
<reference evidence="1 2" key="1">
    <citation type="submission" date="2018-02" db="EMBL/GenBank/DDBJ databases">
        <title>The draft genome of Sphingobacterium sp. 5JN-11.</title>
        <authorList>
            <person name="Liu L."/>
            <person name="Li L."/>
            <person name="Liang L."/>
            <person name="Zhang X."/>
            <person name="Wang T."/>
        </authorList>
    </citation>
    <scope>NUCLEOTIDE SEQUENCE [LARGE SCALE GENOMIC DNA]</scope>
    <source>
        <strain evidence="1 2">5JN-11</strain>
    </source>
</reference>
<dbReference type="Proteomes" id="UP000239711">
    <property type="component" value="Unassembled WGS sequence"/>
</dbReference>